<dbReference type="CDD" id="cd24152">
    <property type="entry name" value="ASKHA_NBD_ROK-like"/>
    <property type="match status" value="1"/>
</dbReference>
<dbReference type="RefSeq" id="WP_188455481.1">
    <property type="nucleotide sequence ID" value="NZ_BMFR01000008.1"/>
</dbReference>
<dbReference type="PANTHER" id="PTHR18964:SF170">
    <property type="entry name" value="SUGAR KINASE"/>
    <property type="match status" value="1"/>
</dbReference>
<evidence type="ECO:0000256" key="1">
    <source>
        <dbReference type="ARBA" id="ARBA00006479"/>
    </source>
</evidence>
<dbReference type="AlphaFoldDB" id="A0A917M4C8"/>
<name>A0A917M4C8_9BACI</name>
<organism evidence="2 3">
    <name type="scientific">Virgibacillus oceani</name>
    <dbReference type="NCBI Taxonomy" id="1479511"/>
    <lineage>
        <taxon>Bacteria</taxon>
        <taxon>Bacillati</taxon>
        <taxon>Bacillota</taxon>
        <taxon>Bacilli</taxon>
        <taxon>Bacillales</taxon>
        <taxon>Bacillaceae</taxon>
        <taxon>Virgibacillus</taxon>
    </lineage>
</organism>
<dbReference type="Gene3D" id="3.30.420.40">
    <property type="match status" value="2"/>
</dbReference>
<dbReference type="Proteomes" id="UP000622860">
    <property type="component" value="Unassembled WGS sequence"/>
</dbReference>
<comment type="caution">
    <text evidence="2">The sequence shown here is derived from an EMBL/GenBank/DDBJ whole genome shotgun (WGS) entry which is preliminary data.</text>
</comment>
<keyword evidence="3" id="KW-1185">Reference proteome</keyword>
<proteinExistence type="inferred from homology"/>
<dbReference type="EMBL" id="BMFR01000008">
    <property type="protein sequence ID" value="GGG76858.1"/>
    <property type="molecule type" value="Genomic_DNA"/>
</dbReference>
<reference evidence="2" key="1">
    <citation type="journal article" date="2014" name="Int. J. Syst. Evol. Microbiol.">
        <title>Complete genome sequence of Corynebacterium casei LMG S-19264T (=DSM 44701T), isolated from a smear-ripened cheese.</title>
        <authorList>
            <consortium name="US DOE Joint Genome Institute (JGI-PGF)"/>
            <person name="Walter F."/>
            <person name="Albersmeier A."/>
            <person name="Kalinowski J."/>
            <person name="Ruckert C."/>
        </authorList>
    </citation>
    <scope>NUCLEOTIDE SEQUENCE</scope>
    <source>
        <strain evidence="2">CGMCC 1.12754</strain>
    </source>
</reference>
<evidence type="ECO:0000313" key="2">
    <source>
        <dbReference type="EMBL" id="GGG76858.1"/>
    </source>
</evidence>
<dbReference type="InterPro" id="IPR000600">
    <property type="entry name" value="ROK"/>
</dbReference>
<dbReference type="InterPro" id="IPR043129">
    <property type="entry name" value="ATPase_NBD"/>
</dbReference>
<dbReference type="PANTHER" id="PTHR18964">
    <property type="entry name" value="ROK (REPRESSOR, ORF, KINASE) FAMILY"/>
    <property type="match status" value="1"/>
</dbReference>
<gene>
    <name evidence="2" type="ORF">GCM10011398_22340</name>
</gene>
<comment type="similarity">
    <text evidence="1">Belongs to the ROK (NagC/XylR) family.</text>
</comment>
<dbReference type="Pfam" id="PF00480">
    <property type="entry name" value="ROK"/>
    <property type="match status" value="1"/>
</dbReference>
<reference evidence="2" key="2">
    <citation type="submission" date="2020-09" db="EMBL/GenBank/DDBJ databases">
        <authorList>
            <person name="Sun Q."/>
            <person name="Zhou Y."/>
        </authorList>
    </citation>
    <scope>NUCLEOTIDE SEQUENCE</scope>
    <source>
        <strain evidence="2">CGMCC 1.12754</strain>
    </source>
</reference>
<accession>A0A917M4C8</accession>
<evidence type="ECO:0000313" key="3">
    <source>
        <dbReference type="Proteomes" id="UP000622860"/>
    </source>
</evidence>
<protein>
    <submittedName>
        <fullName evidence="2">Transcriptional regulator</fullName>
    </submittedName>
</protein>
<dbReference type="SUPFAM" id="SSF53067">
    <property type="entry name" value="Actin-like ATPase domain"/>
    <property type="match status" value="1"/>
</dbReference>
<sequence>MKEYLAVDIGGTFIKYGIVNEQAAIVELDKTKTPKTLDGLLELLEELYQKHLDAAGVAISCPGAVSESGVIYGTSALPYLHGPNIKQLIKDRLGVHIYMENDANCAGYAEVWKGKARGIKDVLVMVIGTGIGGAVIKNGLIHKGANLHGGEFGYMVLPYDSATGYDTWSGTAATGALIKKVARLKNMNKDELTGEAIFEMASAGDEVCSKAIDQFYQILALGIYNLQYIYDPEIILIGGGISVRDDLIDNINEKLDGILHQLEASKIKPNIDTCEFRQHSNLLGAVYGYIRETEGDAFSNPDLTRVNGQ</sequence>